<evidence type="ECO:0000313" key="1">
    <source>
        <dbReference type="EMBL" id="OFV65714.1"/>
    </source>
</evidence>
<reference evidence="1" key="1">
    <citation type="submission" date="2016-05" db="EMBL/GenBank/DDBJ databases">
        <title>Microbial consortia oxidize butane by reversing methanogenesis.</title>
        <authorList>
            <person name="Laso-Perez R."/>
            <person name="Richter M."/>
            <person name="Wegener G."/>
            <person name="Musat F."/>
        </authorList>
    </citation>
    <scope>NUCLEOTIDE SEQUENCE [LARGE SCALE GENOMIC DNA]</scope>
    <source>
        <strain evidence="1">BOX1</strain>
    </source>
</reference>
<gene>
    <name evidence="1" type="ORF">SBU_001297</name>
</gene>
<organism evidence="1 2">
    <name type="scientific">Candidatus Syntropharchaeum butanivorans</name>
    <dbReference type="NCBI Taxonomy" id="1839936"/>
    <lineage>
        <taxon>Archaea</taxon>
        <taxon>Methanobacteriati</taxon>
        <taxon>Methanobacteriota</taxon>
        <taxon>Stenosarchaea group</taxon>
        <taxon>Methanomicrobia</taxon>
        <taxon>Methanosarcinales</taxon>
        <taxon>ANME-2 cluster</taxon>
        <taxon>Candidatus Syntropharchaeum</taxon>
    </lineage>
</organism>
<name>A0A1F2P3F2_9EURY</name>
<comment type="caution">
    <text evidence="1">The sequence shown here is derived from an EMBL/GenBank/DDBJ whole genome shotgun (WGS) entry which is preliminary data.</text>
</comment>
<protein>
    <submittedName>
        <fullName evidence="1">Uncharacterized protein</fullName>
    </submittedName>
</protein>
<accession>A0A1F2P3F2</accession>
<dbReference type="Proteomes" id="UP000185779">
    <property type="component" value="Unassembled WGS sequence"/>
</dbReference>
<sequence length="48" mass="6019">MAWYEYLWVRRGYFEYYHERSKMCPSQSLHPTFQGLIMLWIAQNFLNL</sequence>
<proteinExistence type="predicted"/>
<dbReference type="AlphaFoldDB" id="A0A1F2P3F2"/>
<evidence type="ECO:0000313" key="2">
    <source>
        <dbReference type="Proteomes" id="UP000185779"/>
    </source>
</evidence>
<dbReference type="EMBL" id="LYOR01000007">
    <property type="protein sequence ID" value="OFV65714.1"/>
    <property type="molecule type" value="Genomic_DNA"/>
</dbReference>
<keyword evidence="2" id="KW-1185">Reference proteome</keyword>